<proteinExistence type="predicted"/>
<comment type="caution">
    <text evidence="1">The sequence shown here is derived from an EMBL/GenBank/DDBJ whole genome shotgun (WGS) entry which is preliminary data.</text>
</comment>
<dbReference type="AlphaFoldDB" id="A0A397VX06"/>
<name>A0A397VX06_9GLOM</name>
<gene>
    <name evidence="1" type="ORF">C2G38_2163711</name>
</gene>
<evidence type="ECO:0000313" key="1">
    <source>
        <dbReference type="EMBL" id="RIB26312.1"/>
    </source>
</evidence>
<dbReference type="EMBL" id="QKWP01000140">
    <property type="protein sequence ID" value="RIB26312.1"/>
    <property type="molecule type" value="Genomic_DNA"/>
</dbReference>
<organism evidence="1 2">
    <name type="scientific">Gigaspora rosea</name>
    <dbReference type="NCBI Taxonomy" id="44941"/>
    <lineage>
        <taxon>Eukaryota</taxon>
        <taxon>Fungi</taxon>
        <taxon>Fungi incertae sedis</taxon>
        <taxon>Mucoromycota</taxon>
        <taxon>Glomeromycotina</taxon>
        <taxon>Glomeromycetes</taxon>
        <taxon>Diversisporales</taxon>
        <taxon>Gigasporaceae</taxon>
        <taxon>Gigaspora</taxon>
    </lineage>
</organism>
<evidence type="ECO:0000313" key="2">
    <source>
        <dbReference type="Proteomes" id="UP000266673"/>
    </source>
</evidence>
<keyword evidence="2" id="KW-1185">Reference proteome</keyword>
<protein>
    <submittedName>
        <fullName evidence="1">Uncharacterized protein</fullName>
    </submittedName>
</protein>
<sequence>MSKGYYFWKKRQHKRFSKQKQPQEKQQLYQQRNGIVKSISSLLIENNYYFSLETWTLIEARQDPPEIDKAYIRKGKSQVVECKVSDLKLDEARYRSHSKRKKTGTTQK</sequence>
<dbReference type="Proteomes" id="UP000266673">
    <property type="component" value="Unassembled WGS sequence"/>
</dbReference>
<accession>A0A397VX06</accession>
<reference evidence="1 2" key="1">
    <citation type="submission" date="2018-06" db="EMBL/GenBank/DDBJ databases">
        <title>Comparative genomics reveals the genomic features of Rhizophagus irregularis, R. cerebriforme, R. diaphanum and Gigaspora rosea, and their symbiotic lifestyle signature.</title>
        <authorList>
            <person name="Morin E."/>
            <person name="San Clemente H."/>
            <person name="Chen E.C.H."/>
            <person name="De La Providencia I."/>
            <person name="Hainaut M."/>
            <person name="Kuo A."/>
            <person name="Kohler A."/>
            <person name="Murat C."/>
            <person name="Tang N."/>
            <person name="Roy S."/>
            <person name="Loubradou J."/>
            <person name="Henrissat B."/>
            <person name="Grigoriev I.V."/>
            <person name="Corradi N."/>
            <person name="Roux C."/>
            <person name="Martin F.M."/>
        </authorList>
    </citation>
    <scope>NUCLEOTIDE SEQUENCE [LARGE SCALE GENOMIC DNA]</scope>
    <source>
        <strain evidence="1 2">DAOM 194757</strain>
    </source>
</reference>